<feature type="transmembrane region" description="Helical" evidence="7">
    <location>
        <begin position="12"/>
        <end position="37"/>
    </location>
</feature>
<feature type="transmembrane region" description="Helical" evidence="7">
    <location>
        <begin position="95"/>
        <end position="117"/>
    </location>
</feature>
<feature type="transmembrane region" description="Helical" evidence="7">
    <location>
        <begin position="63"/>
        <end position="83"/>
    </location>
</feature>
<evidence type="ECO:0000259" key="8">
    <source>
        <dbReference type="PROSITE" id="PS50928"/>
    </source>
</evidence>
<evidence type="ECO:0000256" key="7">
    <source>
        <dbReference type="RuleBase" id="RU363032"/>
    </source>
</evidence>
<dbReference type="PANTHER" id="PTHR30151:SF0">
    <property type="entry name" value="ABC TRANSPORTER PERMEASE PROTEIN MJ0413-RELATED"/>
    <property type="match status" value="1"/>
</dbReference>
<keyword evidence="10" id="KW-1185">Reference proteome</keyword>
<evidence type="ECO:0000313" key="10">
    <source>
        <dbReference type="Proteomes" id="UP000198921"/>
    </source>
</evidence>
<dbReference type="OrthoDB" id="3173654at2"/>
<dbReference type="GO" id="GO:0055085">
    <property type="term" value="P:transmembrane transport"/>
    <property type="evidence" value="ECO:0007669"/>
    <property type="project" value="InterPro"/>
</dbReference>
<dbReference type="Pfam" id="PF00528">
    <property type="entry name" value="BPD_transp_1"/>
    <property type="match status" value="1"/>
</dbReference>
<proteinExistence type="inferred from homology"/>
<dbReference type="PROSITE" id="PS50928">
    <property type="entry name" value="ABC_TM1"/>
    <property type="match status" value="1"/>
</dbReference>
<evidence type="ECO:0000256" key="2">
    <source>
        <dbReference type="ARBA" id="ARBA00022448"/>
    </source>
</evidence>
<accession>A0A1H3EZL4</accession>
<keyword evidence="6 7" id="KW-0472">Membrane</keyword>
<feature type="transmembrane region" description="Helical" evidence="7">
    <location>
        <begin position="184"/>
        <end position="208"/>
    </location>
</feature>
<evidence type="ECO:0000256" key="3">
    <source>
        <dbReference type="ARBA" id="ARBA00022475"/>
    </source>
</evidence>
<sequence>MATERWARWGVYALSLVVLAVVWQIAAAGSGLLLASFTETMARLGELISNGELPEALLSSGRIFLTGLVLSILLGLPLGLVFARFPLVTAAVETYVYGLYAIPVITLVPFILAGIGFDFRAKVLVVVLTAIFPILISAMEGARSVPGRLLDVAHSYGSTERQLWADVVIPYTVPYAVTGIKQGIAGALVGTIIAELFLNATGVGDLLIRASTNFDSAGALAVTLVISVIAVSLMGVSGVVERRFAGWREGLSG</sequence>
<dbReference type="Gene3D" id="1.10.3720.10">
    <property type="entry name" value="MetI-like"/>
    <property type="match status" value="1"/>
</dbReference>
<keyword evidence="3" id="KW-1003">Cell membrane</keyword>
<dbReference type="AlphaFoldDB" id="A0A1H3EZL4"/>
<evidence type="ECO:0000313" key="9">
    <source>
        <dbReference type="EMBL" id="SDX83399.1"/>
    </source>
</evidence>
<evidence type="ECO:0000256" key="6">
    <source>
        <dbReference type="ARBA" id="ARBA00023136"/>
    </source>
</evidence>
<keyword evidence="4 7" id="KW-0812">Transmembrane</keyword>
<feature type="domain" description="ABC transmembrane type-1" evidence="8">
    <location>
        <begin position="57"/>
        <end position="235"/>
    </location>
</feature>
<dbReference type="EMBL" id="FNOT01000003">
    <property type="protein sequence ID" value="SDX83399.1"/>
    <property type="molecule type" value="Genomic_DNA"/>
</dbReference>
<dbReference type="SUPFAM" id="SSF161098">
    <property type="entry name" value="MetI-like"/>
    <property type="match status" value="1"/>
</dbReference>
<dbReference type="CDD" id="cd06261">
    <property type="entry name" value="TM_PBP2"/>
    <property type="match status" value="1"/>
</dbReference>
<feature type="transmembrane region" description="Helical" evidence="7">
    <location>
        <begin position="220"/>
        <end position="240"/>
    </location>
</feature>
<evidence type="ECO:0000256" key="1">
    <source>
        <dbReference type="ARBA" id="ARBA00004651"/>
    </source>
</evidence>
<organism evidence="9 10">
    <name type="scientific">Geodermatophilus africanus</name>
    <dbReference type="NCBI Taxonomy" id="1137993"/>
    <lineage>
        <taxon>Bacteria</taxon>
        <taxon>Bacillati</taxon>
        <taxon>Actinomycetota</taxon>
        <taxon>Actinomycetes</taxon>
        <taxon>Geodermatophilales</taxon>
        <taxon>Geodermatophilaceae</taxon>
        <taxon>Geodermatophilus</taxon>
    </lineage>
</organism>
<dbReference type="STRING" id="1137993.SAMN05660209_01409"/>
<name>A0A1H3EZL4_9ACTN</name>
<keyword evidence="2 7" id="KW-0813">Transport</keyword>
<dbReference type="Proteomes" id="UP000198921">
    <property type="component" value="Unassembled WGS sequence"/>
</dbReference>
<dbReference type="RefSeq" id="WP_091152870.1">
    <property type="nucleotide sequence ID" value="NZ_FNOT01000003.1"/>
</dbReference>
<dbReference type="InterPro" id="IPR035906">
    <property type="entry name" value="MetI-like_sf"/>
</dbReference>
<dbReference type="InterPro" id="IPR000515">
    <property type="entry name" value="MetI-like"/>
</dbReference>
<keyword evidence="5 7" id="KW-1133">Transmembrane helix</keyword>
<evidence type="ECO:0000256" key="4">
    <source>
        <dbReference type="ARBA" id="ARBA00022692"/>
    </source>
</evidence>
<dbReference type="PANTHER" id="PTHR30151">
    <property type="entry name" value="ALKANE SULFONATE ABC TRANSPORTER-RELATED, MEMBRANE SUBUNIT"/>
    <property type="match status" value="1"/>
</dbReference>
<reference evidence="10" key="1">
    <citation type="submission" date="2016-10" db="EMBL/GenBank/DDBJ databases">
        <authorList>
            <person name="Varghese N."/>
            <person name="Submissions S."/>
        </authorList>
    </citation>
    <scope>NUCLEOTIDE SEQUENCE [LARGE SCALE GENOMIC DNA]</scope>
    <source>
        <strain evidence="10">DSM 45422</strain>
    </source>
</reference>
<evidence type="ECO:0000256" key="5">
    <source>
        <dbReference type="ARBA" id="ARBA00022989"/>
    </source>
</evidence>
<protein>
    <submittedName>
        <fullName evidence="9">NitT/TauT family transport system permease protein</fullName>
    </submittedName>
</protein>
<dbReference type="GO" id="GO:0005886">
    <property type="term" value="C:plasma membrane"/>
    <property type="evidence" value="ECO:0007669"/>
    <property type="project" value="UniProtKB-SubCell"/>
</dbReference>
<comment type="subcellular location">
    <subcellularLocation>
        <location evidence="1 7">Cell membrane</location>
        <topology evidence="1 7">Multi-pass membrane protein</topology>
    </subcellularLocation>
</comment>
<feature type="transmembrane region" description="Helical" evidence="7">
    <location>
        <begin position="123"/>
        <end position="142"/>
    </location>
</feature>
<gene>
    <name evidence="9" type="ORF">SAMN05660209_01409</name>
</gene>
<comment type="similarity">
    <text evidence="7">Belongs to the binding-protein-dependent transport system permease family.</text>
</comment>